<feature type="compositionally biased region" description="Gly residues" evidence="1">
    <location>
        <begin position="372"/>
        <end position="382"/>
    </location>
</feature>
<comment type="caution">
    <text evidence="2">The sequence shown here is derived from an EMBL/GenBank/DDBJ whole genome shotgun (WGS) entry which is preliminary data.</text>
</comment>
<feature type="compositionally biased region" description="Acidic residues" evidence="1">
    <location>
        <begin position="311"/>
        <end position="320"/>
    </location>
</feature>
<feature type="region of interest" description="Disordered" evidence="1">
    <location>
        <begin position="232"/>
        <end position="251"/>
    </location>
</feature>
<feature type="region of interest" description="Disordered" evidence="1">
    <location>
        <begin position="310"/>
        <end position="400"/>
    </location>
</feature>
<reference evidence="2 3" key="1">
    <citation type="submission" date="2014-03" db="EMBL/GenBank/DDBJ databases">
        <title>Genomics of Bifidobacteria.</title>
        <authorList>
            <person name="Ventura M."/>
            <person name="Milani C."/>
            <person name="Lugli G.A."/>
        </authorList>
    </citation>
    <scope>NUCLEOTIDE SEQUENCE [LARGE SCALE GENOMIC DNA]</scope>
    <source>
        <strain evidence="2 3">LMG 10510</strain>
    </source>
</reference>
<accession>A0A087AHJ1</accession>
<feature type="compositionally biased region" description="Acidic residues" evidence="1">
    <location>
        <begin position="336"/>
        <end position="346"/>
    </location>
</feature>
<dbReference type="STRING" id="35760.BCHO_0325"/>
<gene>
    <name evidence="2" type="ORF">BCHO_0325</name>
</gene>
<protein>
    <recommendedName>
        <fullName evidence="4">DUF4194 domain-containing protein</fullName>
    </recommendedName>
</protein>
<dbReference type="Pfam" id="PF13835">
    <property type="entry name" value="DUF4194"/>
    <property type="match status" value="1"/>
</dbReference>
<evidence type="ECO:0000313" key="3">
    <source>
        <dbReference type="Proteomes" id="UP000028995"/>
    </source>
</evidence>
<dbReference type="Proteomes" id="UP000028995">
    <property type="component" value="Unassembled WGS sequence"/>
</dbReference>
<dbReference type="OrthoDB" id="3240237at2"/>
<dbReference type="InterPro" id="IPR025449">
    <property type="entry name" value="JetB"/>
</dbReference>
<sequence>MTKPNDADTDAGVVSAASGDDWREGVEDGAGVADLANVHALFDGDIGDMPAPAREAAIALKRNRAISGDLYRQARDYMDDVRRSLNNDMLVPVVDEYYEVMYAEPIRADEYGLRSLKTRVTLSAEEAVVVAMLRRKVLEYENVGVDAASWIVSREEIVQALSVGGGPFAGRNSEEAVVQRADRLIGAMRTYGFLEDGDDDAMYVITKLVPVVLNADRINRWLGLDDEHGDGVDGHGDADGGAVNGDADRDAVDVGGDGHVDAQAAAPDMVADMAATRASRASSHADYVDADGNFGDILGIIGASDVALDERGEDDEDDDTTGAAGAGGIAIGTAEIGDDEIDDAAADNETTAETTADDGAADIVVADDDSDAGGGADGGTAAGDGKSANDGSDMTEEVLF</sequence>
<name>A0A087AHJ1_9BIFI</name>
<evidence type="ECO:0000256" key="1">
    <source>
        <dbReference type="SAM" id="MobiDB-lite"/>
    </source>
</evidence>
<organism evidence="2 3">
    <name type="scientific">Bifidobacterium choerinum</name>
    <dbReference type="NCBI Taxonomy" id="35760"/>
    <lineage>
        <taxon>Bacteria</taxon>
        <taxon>Bacillati</taxon>
        <taxon>Actinomycetota</taxon>
        <taxon>Actinomycetes</taxon>
        <taxon>Bifidobacteriales</taxon>
        <taxon>Bifidobacteriaceae</taxon>
        <taxon>Bifidobacterium</taxon>
    </lineage>
</organism>
<proteinExistence type="predicted"/>
<dbReference type="AlphaFoldDB" id="A0A087AHJ1"/>
<dbReference type="EMBL" id="JGYU01000002">
    <property type="protein sequence ID" value="KFI58241.1"/>
    <property type="molecule type" value="Genomic_DNA"/>
</dbReference>
<feature type="compositionally biased region" description="Acidic residues" evidence="1">
    <location>
        <begin position="355"/>
        <end position="371"/>
    </location>
</feature>
<evidence type="ECO:0000313" key="2">
    <source>
        <dbReference type="EMBL" id="KFI58241.1"/>
    </source>
</evidence>
<evidence type="ECO:0008006" key="4">
    <source>
        <dbReference type="Google" id="ProtNLM"/>
    </source>
</evidence>
<dbReference type="eggNOG" id="ENOG5031EP8">
    <property type="taxonomic scope" value="Bacteria"/>
</dbReference>
<keyword evidence="3" id="KW-1185">Reference proteome</keyword>